<keyword evidence="2" id="KW-1185">Reference proteome</keyword>
<dbReference type="AlphaFoldDB" id="A0A7J7HU28"/>
<protein>
    <submittedName>
        <fullName evidence="1">Uncharacterized protein</fullName>
    </submittedName>
</protein>
<reference evidence="2" key="1">
    <citation type="journal article" date="2020" name="Nat. Commun.">
        <title>Genome assembly of wild tea tree DASZ reveals pedigree and selection history of tea varieties.</title>
        <authorList>
            <person name="Zhang W."/>
            <person name="Zhang Y."/>
            <person name="Qiu H."/>
            <person name="Guo Y."/>
            <person name="Wan H."/>
            <person name="Zhang X."/>
            <person name="Scossa F."/>
            <person name="Alseekh S."/>
            <person name="Zhang Q."/>
            <person name="Wang P."/>
            <person name="Xu L."/>
            <person name="Schmidt M.H."/>
            <person name="Jia X."/>
            <person name="Li D."/>
            <person name="Zhu A."/>
            <person name="Guo F."/>
            <person name="Chen W."/>
            <person name="Ni D."/>
            <person name="Usadel B."/>
            <person name="Fernie A.R."/>
            <person name="Wen W."/>
        </authorList>
    </citation>
    <scope>NUCLEOTIDE SEQUENCE [LARGE SCALE GENOMIC DNA]</scope>
    <source>
        <strain evidence="2">cv. G240</strain>
    </source>
</reference>
<name>A0A7J7HU28_CAMSI</name>
<gene>
    <name evidence="1" type="ORF">HYC85_003567</name>
</gene>
<dbReference type="EMBL" id="JACBKZ010000002">
    <property type="protein sequence ID" value="KAF5956342.1"/>
    <property type="molecule type" value="Genomic_DNA"/>
</dbReference>
<accession>A0A7J7HU28</accession>
<evidence type="ECO:0000313" key="1">
    <source>
        <dbReference type="EMBL" id="KAF5956342.1"/>
    </source>
</evidence>
<reference evidence="1 2" key="2">
    <citation type="submission" date="2020-07" db="EMBL/GenBank/DDBJ databases">
        <title>Genome assembly of wild tea tree DASZ reveals pedigree and selection history of tea varieties.</title>
        <authorList>
            <person name="Zhang W."/>
        </authorList>
    </citation>
    <scope>NUCLEOTIDE SEQUENCE [LARGE SCALE GENOMIC DNA]</scope>
    <source>
        <strain evidence="2">cv. G240</strain>
        <tissue evidence="1">Leaf</tissue>
    </source>
</reference>
<organism evidence="1 2">
    <name type="scientific">Camellia sinensis</name>
    <name type="common">Tea plant</name>
    <name type="synonym">Thea sinensis</name>
    <dbReference type="NCBI Taxonomy" id="4442"/>
    <lineage>
        <taxon>Eukaryota</taxon>
        <taxon>Viridiplantae</taxon>
        <taxon>Streptophyta</taxon>
        <taxon>Embryophyta</taxon>
        <taxon>Tracheophyta</taxon>
        <taxon>Spermatophyta</taxon>
        <taxon>Magnoliopsida</taxon>
        <taxon>eudicotyledons</taxon>
        <taxon>Gunneridae</taxon>
        <taxon>Pentapetalae</taxon>
        <taxon>asterids</taxon>
        <taxon>Ericales</taxon>
        <taxon>Theaceae</taxon>
        <taxon>Camellia</taxon>
    </lineage>
</organism>
<proteinExistence type="predicted"/>
<sequence length="112" mass="12709">MEYLDPFQFVLRTWFDTSLLRGKRLIARPDSTVKNGVSTLSQFTKKLSLNLSSSHTISGFPPILHRLTFPTQTPQSLTVVSAKGYKMKTHMVIEELGTYFICILGCFYTSVK</sequence>
<comment type="caution">
    <text evidence="1">The sequence shown here is derived from an EMBL/GenBank/DDBJ whole genome shotgun (WGS) entry which is preliminary data.</text>
</comment>
<evidence type="ECO:0000313" key="2">
    <source>
        <dbReference type="Proteomes" id="UP000593564"/>
    </source>
</evidence>
<dbReference type="Proteomes" id="UP000593564">
    <property type="component" value="Unassembled WGS sequence"/>
</dbReference>